<evidence type="ECO:0000256" key="5">
    <source>
        <dbReference type="HAMAP-Rule" id="MF_00527"/>
    </source>
</evidence>
<evidence type="ECO:0000313" key="7">
    <source>
        <dbReference type="Proteomes" id="UP001154265"/>
    </source>
</evidence>
<sequence length="195" mass="21850">MEYLDSTWLARPCEIVSPELIGCILVRRRSDGQIYRGMIVETEAYVQGDPACHGHQRQTRRNAPMFGSPGLLYVYLIYGIHHCLNLVTDRAGIASAVLIRALALDPFTPPLNQDISPKNFHRLAAGPGKLCRVLGIDRQLSGQPLAPETGLWLEPRPPHLKNSLELVQTTRIGLKQGQDIPWRWYLKNSPAVSRP</sequence>
<dbReference type="EC" id="3.2.2.-" evidence="5"/>
<name>A0ABT6EZX4_9SYNE</name>
<dbReference type="InterPro" id="IPR011034">
    <property type="entry name" value="Formyl_transferase-like_C_sf"/>
</dbReference>
<evidence type="ECO:0000256" key="1">
    <source>
        <dbReference type="ARBA" id="ARBA00009232"/>
    </source>
</evidence>
<evidence type="ECO:0000313" key="6">
    <source>
        <dbReference type="EMBL" id="MDG2991127.1"/>
    </source>
</evidence>
<keyword evidence="2 5" id="KW-0227">DNA damage</keyword>
<proteinExistence type="inferred from homology"/>
<dbReference type="PANTHER" id="PTHR10429">
    <property type="entry name" value="DNA-3-METHYLADENINE GLYCOSYLASE"/>
    <property type="match status" value="1"/>
</dbReference>
<dbReference type="RefSeq" id="WP_277867008.1">
    <property type="nucleotide sequence ID" value="NZ_JAKKUT010000002.1"/>
</dbReference>
<dbReference type="SUPFAM" id="SSF50486">
    <property type="entry name" value="FMT C-terminal domain-like"/>
    <property type="match status" value="1"/>
</dbReference>
<protein>
    <recommendedName>
        <fullName evidence="5">Putative 3-methyladenine DNA glycosylase</fullName>
        <ecNumber evidence="5">3.2.2.-</ecNumber>
    </recommendedName>
</protein>
<keyword evidence="7" id="KW-1185">Reference proteome</keyword>
<keyword evidence="3 5" id="KW-0378">Hydrolase</keyword>
<gene>
    <name evidence="6" type="ORF">L3556_09335</name>
</gene>
<reference evidence="6" key="2">
    <citation type="submission" date="2022-01" db="EMBL/GenBank/DDBJ databases">
        <authorList>
            <person name="Zivanovic Y."/>
            <person name="Moreira D."/>
            <person name="Lopez-Garcia P."/>
        </authorList>
    </citation>
    <scope>NUCLEOTIDE SEQUENCE</scope>
    <source>
        <strain evidence="6">G9</strain>
    </source>
</reference>
<organism evidence="6 7">
    <name type="scientific">Candidatus Synechococcus calcipolaris G9</name>
    <dbReference type="NCBI Taxonomy" id="1497997"/>
    <lineage>
        <taxon>Bacteria</taxon>
        <taxon>Bacillati</taxon>
        <taxon>Cyanobacteriota</taxon>
        <taxon>Cyanophyceae</taxon>
        <taxon>Synechococcales</taxon>
        <taxon>Synechococcaceae</taxon>
        <taxon>Synechococcus</taxon>
    </lineage>
</organism>
<dbReference type="InterPro" id="IPR003180">
    <property type="entry name" value="MPG"/>
</dbReference>
<dbReference type="CDD" id="cd00540">
    <property type="entry name" value="AAG"/>
    <property type="match status" value="1"/>
</dbReference>
<accession>A0ABT6EZX4</accession>
<evidence type="ECO:0000256" key="2">
    <source>
        <dbReference type="ARBA" id="ARBA00022763"/>
    </source>
</evidence>
<keyword evidence="4 5" id="KW-0234">DNA repair</keyword>
<comment type="similarity">
    <text evidence="1 5">Belongs to the DNA glycosylase MPG family.</text>
</comment>
<evidence type="ECO:0000256" key="3">
    <source>
        <dbReference type="ARBA" id="ARBA00022801"/>
    </source>
</evidence>
<dbReference type="NCBIfam" id="TIGR00567">
    <property type="entry name" value="3mg"/>
    <property type="match status" value="1"/>
</dbReference>
<dbReference type="PANTHER" id="PTHR10429:SF0">
    <property type="entry name" value="DNA-3-METHYLADENINE GLYCOSYLASE"/>
    <property type="match status" value="1"/>
</dbReference>
<dbReference type="HAMAP" id="MF_00527">
    <property type="entry name" value="3MGH"/>
    <property type="match status" value="1"/>
</dbReference>
<evidence type="ECO:0000256" key="4">
    <source>
        <dbReference type="ARBA" id="ARBA00023204"/>
    </source>
</evidence>
<dbReference type="Gene3D" id="3.10.300.10">
    <property type="entry name" value="Methylpurine-DNA glycosylase (MPG)"/>
    <property type="match status" value="1"/>
</dbReference>
<dbReference type="Proteomes" id="UP001154265">
    <property type="component" value="Unassembled WGS sequence"/>
</dbReference>
<dbReference type="InterPro" id="IPR036995">
    <property type="entry name" value="MPG_sf"/>
</dbReference>
<reference evidence="6" key="1">
    <citation type="journal article" date="2022" name="Genome Biol. Evol.">
        <title>A New Gene Family Diagnostic for Intracellular Biomineralization of Amorphous Ca Carbonates by Cyanobacteria.</title>
        <authorList>
            <person name="Benzerara K."/>
            <person name="Duprat E."/>
            <person name="Bitard-Feildel T."/>
            <person name="Caumes G."/>
            <person name="Cassier-Chauvat C."/>
            <person name="Chauvat F."/>
            <person name="Dezi M."/>
            <person name="Diop S.I."/>
            <person name="Gaschignard G."/>
            <person name="Gorgen S."/>
            <person name="Gugger M."/>
            <person name="Lopez-Garcia P."/>
            <person name="Millet M."/>
            <person name="Skouri-Panet F."/>
            <person name="Moreira D."/>
            <person name="Callebaut I."/>
        </authorList>
    </citation>
    <scope>NUCLEOTIDE SEQUENCE</scope>
    <source>
        <strain evidence="6">G9</strain>
    </source>
</reference>
<comment type="caution">
    <text evidence="6">The sequence shown here is derived from an EMBL/GenBank/DDBJ whole genome shotgun (WGS) entry which is preliminary data.</text>
</comment>
<dbReference type="Pfam" id="PF02245">
    <property type="entry name" value="Pur_DNA_glyco"/>
    <property type="match status" value="1"/>
</dbReference>
<dbReference type="EMBL" id="JAKKUT010000002">
    <property type="protein sequence ID" value="MDG2991127.1"/>
    <property type="molecule type" value="Genomic_DNA"/>
</dbReference>